<dbReference type="Proteomes" id="UP001163046">
    <property type="component" value="Unassembled WGS sequence"/>
</dbReference>
<feature type="domain" description="Fibronectin type-III" evidence="3">
    <location>
        <begin position="490"/>
        <end position="586"/>
    </location>
</feature>
<gene>
    <name evidence="4" type="ORF">OS493_036634</name>
</gene>
<dbReference type="InterPro" id="IPR036116">
    <property type="entry name" value="FN3_sf"/>
</dbReference>
<feature type="compositionally biased region" description="Polar residues" evidence="1">
    <location>
        <begin position="700"/>
        <end position="716"/>
    </location>
</feature>
<dbReference type="OrthoDB" id="5989377at2759"/>
<dbReference type="GO" id="GO:0016020">
    <property type="term" value="C:membrane"/>
    <property type="evidence" value="ECO:0007669"/>
    <property type="project" value="UniProtKB-SubCell"/>
</dbReference>
<feature type="region of interest" description="Disordered" evidence="1">
    <location>
        <begin position="699"/>
        <end position="720"/>
    </location>
</feature>
<feature type="non-terminal residue" evidence="4">
    <location>
        <position position="828"/>
    </location>
</feature>
<dbReference type="Pfam" id="PF00041">
    <property type="entry name" value="fn3"/>
    <property type="match status" value="4"/>
</dbReference>
<sequence length="828" mass="91349">MNVKHAHDGLPGQPSSPTADSVSKHEIDISWTAPADTGDGITGYTVQWQVIGKSTQTQKVVTGASRSARLPVTPYTWYDIQVRTFNDKGHGPWSVALRVMSKESVPSAAPGNFRLGSSAALSLDISWDAIPADQQQGKLLGYKIYYKIDGSAAEHNKIVGPTEVTYKLTGLEYASYILRMAGYTAVGVGKSTGSLTKVPNEGAPTPPRNVKLVVESSKSIKASWLAPLKLNGVFDRYGIMYGTDRGKLDTTVYTTTTEYSISPWRNIKNILLQCLLKHPFQDPNLILYRPRPLKMFSPVINAQETKAEDAHTIRVKWDEISQNDQNGVILGYNVYYNERGQGNMIIQGTTDTDTIIRGLKPFTEYCIKVEGHTKVGSSPRGSCTYVKTLESGPSHPQNVKVRAMSSMSIRVTWEEPAQLNGIISRYIISYGINKDVQVIEKEVTGQTLEHVLDGLNKFTTYFIKVRGRTSEAGNASVVLNATTFEDSPGPPKQFNGQVISKTDIYLSWKDPVKSNGIVRFYYIRIYDTKTGQQVKNLVNKTAVKLAFIQRQLISGLKPFTNYTFTIQAVTIKPGEMANFTARTYEGEVTTEPVTTETKDTNTESSTGFPQSKQQRFIQEPYKLAINNVKDLHKLDDNGLIPTENTIKHSLTEKATSGESYLIVIVLILTILILVIFIVLGIILGVLFVRRRRRLKKQEMTTEPVTPQAKVTNTESSTGLPTTQTLTVTKVTHSILSTQIQSTNGLSTTVVYSREMTTEPVTPQAKDTNTESSTGIPTTQTSTVITQVIHSILSTQIQSTNGLSTTVVYPRVIPTENTANDSLTEEATS</sequence>
<keyword evidence="2" id="KW-1133">Transmembrane helix</keyword>
<feature type="region of interest" description="Disordered" evidence="1">
    <location>
        <begin position="757"/>
        <end position="776"/>
    </location>
</feature>
<dbReference type="PANTHER" id="PTHR46957">
    <property type="entry name" value="CYTOKINE RECEPTOR"/>
    <property type="match status" value="1"/>
</dbReference>
<feature type="region of interest" description="Disordered" evidence="1">
    <location>
        <begin position="1"/>
        <end position="24"/>
    </location>
</feature>
<dbReference type="AlphaFoldDB" id="A0A9W9Z864"/>
<dbReference type="InterPro" id="IPR050713">
    <property type="entry name" value="RTP_Phos/Ushers"/>
</dbReference>
<dbReference type="InterPro" id="IPR003961">
    <property type="entry name" value="FN3_dom"/>
</dbReference>
<organism evidence="4 5">
    <name type="scientific">Desmophyllum pertusum</name>
    <dbReference type="NCBI Taxonomy" id="174260"/>
    <lineage>
        <taxon>Eukaryota</taxon>
        <taxon>Metazoa</taxon>
        <taxon>Cnidaria</taxon>
        <taxon>Anthozoa</taxon>
        <taxon>Hexacorallia</taxon>
        <taxon>Scleractinia</taxon>
        <taxon>Caryophylliina</taxon>
        <taxon>Caryophylliidae</taxon>
        <taxon>Desmophyllum</taxon>
    </lineage>
</organism>
<accession>A0A9W9Z864</accession>
<reference evidence="4" key="1">
    <citation type="submission" date="2023-01" db="EMBL/GenBank/DDBJ databases">
        <title>Genome assembly of the deep-sea coral Lophelia pertusa.</title>
        <authorList>
            <person name="Herrera S."/>
            <person name="Cordes E."/>
        </authorList>
    </citation>
    <scope>NUCLEOTIDE SEQUENCE</scope>
    <source>
        <strain evidence="4">USNM1676648</strain>
        <tissue evidence="4">Polyp</tissue>
    </source>
</reference>
<evidence type="ECO:0000256" key="1">
    <source>
        <dbReference type="SAM" id="MobiDB-lite"/>
    </source>
</evidence>
<dbReference type="CDD" id="cd00063">
    <property type="entry name" value="FN3"/>
    <property type="match status" value="5"/>
</dbReference>
<evidence type="ECO:0000259" key="3">
    <source>
        <dbReference type="PROSITE" id="PS50853"/>
    </source>
</evidence>
<feature type="domain" description="Fibronectin type-III" evidence="3">
    <location>
        <begin position="395"/>
        <end position="486"/>
    </location>
</feature>
<keyword evidence="2" id="KW-0472">Membrane</keyword>
<dbReference type="PROSITE" id="PS50853">
    <property type="entry name" value="FN3"/>
    <property type="match status" value="5"/>
</dbReference>
<comment type="caution">
    <text evidence="4">The sequence shown here is derived from an EMBL/GenBank/DDBJ whole genome shotgun (WGS) entry which is preliminary data.</text>
</comment>
<keyword evidence="2" id="KW-0812">Transmembrane</keyword>
<feature type="compositionally biased region" description="Polar residues" evidence="1">
    <location>
        <begin position="758"/>
        <end position="770"/>
    </location>
</feature>
<dbReference type="Gene3D" id="2.60.40.10">
    <property type="entry name" value="Immunoglobulins"/>
    <property type="match status" value="6"/>
</dbReference>
<protein>
    <recommendedName>
        <fullName evidence="3">Fibronectin type-III domain-containing protein</fullName>
    </recommendedName>
</protein>
<keyword evidence="5" id="KW-1185">Reference proteome</keyword>
<evidence type="ECO:0000313" key="4">
    <source>
        <dbReference type="EMBL" id="KAJ7376159.1"/>
    </source>
</evidence>
<proteinExistence type="predicted"/>
<feature type="transmembrane region" description="Helical" evidence="2">
    <location>
        <begin position="660"/>
        <end position="688"/>
    </location>
</feature>
<feature type="domain" description="Fibronectin type-III" evidence="3">
    <location>
        <begin position="109"/>
        <end position="208"/>
    </location>
</feature>
<dbReference type="EMBL" id="MU826412">
    <property type="protein sequence ID" value="KAJ7376159.1"/>
    <property type="molecule type" value="Genomic_DNA"/>
</dbReference>
<feature type="region of interest" description="Disordered" evidence="1">
    <location>
        <begin position="588"/>
        <end position="612"/>
    </location>
</feature>
<name>A0A9W9Z864_9CNID</name>
<evidence type="ECO:0000256" key="2">
    <source>
        <dbReference type="SAM" id="Phobius"/>
    </source>
</evidence>
<evidence type="ECO:0000313" key="5">
    <source>
        <dbReference type="Proteomes" id="UP001163046"/>
    </source>
</evidence>
<feature type="domain" description="Fibronectin type-III" evidence="3">
    <location>
        <begin position="13"/>
        <end position="104"/>
    </location>
</feature>
<dbReference type="PANTHER" id="PTHR46957:SF3">
    <property type="entry name" value="CYTOKINE RECEPTOR"/>
    <property type="match status" value="1"/>
</dbReference>
<dbReference type="InterPro" id="IPR013783">
    <property type="entry name" value="Ig-like_fold"/>
</dbReference>
<dbReference type="SUPFAM" id="SSF49265">
    <property type="entry name" value="Fibronectin type III"/>
    <property type="match status" value="4"/>
</dbReference>
<dbReference type="SMART" id="SM00060">
    <property type="entry name" value="FN3"/>
    <property type="match status" value="5"/>
</dbReference>
<feature type="domain" description="Fibronectin type-III" evidence="3">
    <location>
        <begin position="298"/>
        <end position="391"/>
    </location>
</feature>